<dbReference type="OrthoDB" id="248923at2759"/>
<organism evidence="4 5">
    <name type="scientific">Rhizoclosmatium globosum</name>
    <dbReference type="NCBI Taxonomy" id="329046"/>
    <lineage>
        <taxon>Eukaryota</taxon>
        <taxon>Fungi</taxon>
        <taxon>Fungi incertae sedis</taxon>
        <taxon>Chytridiomycota</taxon>
        <taxon>Chytridiomycota incertae sedis</taxon>
        <taxon>Chytridiomycetes</taxon>
        <taxon>Chytridiales</taxon>
        <taxon>Chytriomycetaceae</taxon>
        <taxon>Rhizoclosmatium</taxon>
    </lineage>
</organism>
<evidence type="ECO:0000256" key="2">
    <source>
        <dbReference type="SAM" id="MobiDB-lite"/>
    </source>
</evidence>
<dbReference type="InterPro" id="IPR000719">
    <property type="entry name" value="Prot_kinase_dom"/>
</dbReference>
<feature type="compositionally biased region" description="Polar residues" evidence="2">
    <location>
        <begin position="17"/>
        <end position="28"/>
    </location>
</feature>
<comment type="caution">
    <text evidence="4">The sequence shown here is derived from an EMBL/GenBank/DDBJ whole genome shotgun (WGS) entry which is preliminary data.</text>
</comment>
<name>A0A1Y2BV63_9FUNG</name>
<comment type="similarity">
    <text evidence="1">Belongs to the protein kinase superfamily. STE Ser/Thr protein kinase family. STE20 subfamily.</text>
</comment>
<dbReference type="GO" id="GO:0004672">
    <property type="term" value="F:protein kinase activity"/>
    <property type="evidence" value="ECO:0007669"/>
    <property type="project" value="InterPro"/>
</dbReference>
<proteinExistence type="inferred from homology"/>
<dbReference type="PIRSF" id="PIRSF000654">
    <property type="entry name" value="Integrin-linked_kinase"/>
    <property type="match status" value="1"/>
</dbReference>
<sequence length="328" mass="37563">MKSPLFPKLNRSESNKSPKNGTPEKTYSPNIKDYELITDIGGVGDISYLYLAKYLPTNEHVALKYTDLTLSPDYELVDEVIRTIKNSRMCSHPNILPYFTSFTENERLWTVTLPLATGSCRGIMKDYYPEGFDEPVVATILKEVLNAIVYLHDNHMIHNDVRADNILVDQNGVVRVTGLRQLVNLTQDGGYMKHCFSILSDNIEWAAPEILAQHNCFDEKVDIYSFGITALELAYGRTPFDDWSPLKILLSKLEYDCPGIKTNKLMPKSFLKMVRACIRKNPKERPTAKELQHHPFFNYAKSTDFLRSTIVTHVKQNPKKREPLKDES</sequence>
<dbReference type="PANTHER" id="PTHR48014:SF21">
    <property type="entry name" value="SERINE_THREONINE-PROTEIN KINASE FRAY2"/>
    <property type="match status" value="1"/>
</dbReference>
<dbReference type="InterPro" id="IPR011009">
    <property type="entry name" value="Kinase-like_dom_sf"/>
</dbReference>
<dbReference type="InterPro" id="IPR008266">
    <property type="entry name" value="Tyr_kinase_AS"/>
</dbReference>
<dbReference type="GO" id="GO:0006611">
    <property type="term" value="P:protein export from nucleus"/>
    <property type="evidence" value="ECO:0007669"/>
    <property type="project" value="TreeGrafter"/>
</dbReference>
<accession>A0A1Y2BV63</accession>
<dbReference type="GO" id="GO:0043539">
    <property type="term" value="F:protein serine/threonine kinase activator activity"/>
    <property type="evidence" value="ECO:0007669"/>
    <property type="project" value="InterPro"/>
</dbReference>
<feature type="region of interest" description="Disordered" evidence="2">
    <location>
        <begin position="1"/>
        <end position="28"/>
    </location>
</feature>
<keyword evidence="4" id="KW-0808">Transferase</keyword>
<dbReference type="PROSITE" id="PS00109">
    <property type="entry name" value="PROTEIN_KINASE_TYR"/>
    <property type="match status" value="1"/>
</dbReference>
<keyword evidence="4" id="KW-0418">Kinase</keyword>
<gene>
    <name evidence="4" type="ORF">BCR33DRAFT_700483</name>
</gene>
<protein>
    <submittedName>
        <fullName evidence="4">Kinase-like protein</fullName>
    </submittedName>
</protein>
<dbReference type="Gene3D" id="3.30.200.20">
    <property type="entry name" value="Phosphorylase Kinase, domain 1"/>
    <property type="match status" value="1"/>
</dbReference>
<evidence type="ECO:0000313" key="4">
    <source>
        <dbReference type="EMBL" id="ORY38650.1"/>
    </source>
</evidence>
<feature type="domain" description="Protein kinase" evidence="3">
    <location>
        <begin position="35"/>
        <end position="297"/>
    </location>
</feature>
<evidence type="ECO:0000256" key="1">
    <source>
        <dbReference type="ARBA" id="ARBA00008874"/>
    </source>
</evidence>
<dbReference type="Gene3D" id="1.10.510.10">
    <property type="entry name" value="Transferase(Phosphotransferase) domain 1"/>
    <property type="match status" value="1"/>
</dbReference>
<dbReference type="Proteomes" id="UP000193642">
    <property type="component" value="Unassembled WGS sequence"/>
</dbReference>
<dbReference type="SUPFAM" id="SSF56112">
    <property type="entry name" value="Protein kinase-like (PK-like)"/>
    <property type="match status" value="1"/>
</dbReference>
<evidence type="ECO:0000313" key="5">
    <source>
        <dbReference type="Proteomes" id="UP000193642"/>
    </source>
</evidence>
<dbReference type="STRING" id="329046.A0A1Y2BV63"/>
<reference evidence="4 5" key="1">
    <citation type="submission" date="2016-07" db="EMBL/GenBank/DDBJ databases">
        <title>Pervasive Adenine N6-methylation of Active Genes in Fungi.</title>
        <authorList>
            <consortium name="DOE Joint Genome Institute"/>
            <person name="Mondo S.J."/>
            <person name="Dannebaum R.O."/>
            <person name="Kuo R.C."/>
            <person name="Labutti K."/>
            <person name="Haridas S."/>
            <person name="Kuo A."/>
            <person name="Salamov A."/>
            <person name="Ahrendt S.R."/>
            <person name="Lipzen A."/>
            <person name="Sullivan W."/>
            <person name="Andreopoulos W.B."/>
            <person name="Clum A."/>
            <person name="Lindquist E."/>
            <person name="Daum C."/>
            <person name="Ramamoorthy G.K."/>
            <person name="Gryganskyi A."/>
            <person name="Culley D."/>
            <person name="Magnuson J.K."/>
            <person name="James T.Y."/>
            <person name="O'Malley M.A."/>
            <person name="Stajich J.E."/>
            <person name="Spatafora J.W."/>
            <person name="Visel A."/>
            <person name="Grigoriev I.V."/>
        </authorList>
    </citation>
    <scope>NUCLEOTIDE SEQUENCE [LARGE SCALE GENOMIC DNA]</scope>
    <source>
        <strain evidence="4 5">JEL800</strain>
    </source>
</reference>
<dbReference type="EMBL" id="MCGO01000043">
    <property type="protein sequence ID" value="ORY38650.1"/>
    <property type="molecule type" value="Genomic_DNA"/>
</dbReference>
<keyword evidence="5" id="KW-1185">Reference proteome</keyword>
<dbReference type="PROSITE" id="PS50011">
    <property type="entry name" value="PROTEIN_KINASE_DOM"/>
    <property type="match status" value="1"/>
</dbReference>
<evidence type="ECO:0000259" key="3">
    <source>
        <dbReference type="PROSITE" id="PS50011"/>
    </source>
</evidence>
<dbReference type="Pfam" id="PF00069">
    <property type="entry name" value="Pkinase"/>
    <property type="match status" value="1"/>
</dbReference>
<dbReference type="GO" id="GO:0005524">
    <property type="term" value="F:ATP binding"/>
    <property type="evidence" value="ECO:0007669"/>
    <property type="project" value="InterPro"/>
</dbReference>
<dbReference type="PANTHER" id="PTHR48014">
    <property type="entry name" value="SERINE/THREONINE-PROTEIN KINASE FRAY2"/>
    <property type="match status" value="1"/>
</dbReference>
<dbReference type="GO" id="GO:1902554">
    <property type="term" value="C:serine/threonine protein kinase complex"/>
    <property type="evidence" value="ECO:0007669"/>
    <property type="project" value="TreeGrafter"/>
</dbReference>
<dbReference type="InterPro" id="IPR047173">
    <property type="entry name" value="STRAD_A/B-like"/>
</dbReference>
<dbReference type="AlphaFoldDB" id="A0A1Y2BV63"/>